<comment type="similarity">
    <text evidence="2">Belongs to the DoxX family.</text>
</comment>
<dbReference type="GO" id="GO:0005886">
    <property type="term" value="C:plasma membrane"/>
    <property type="evidence" value="ECO:0007669"/>
    <property type="project" value="UniProtKB-SubCell"/>
</dbReference>
<organism evidence="8 9">
    <name type="scientific">Winogradskyella thalassocola</name>
    <dbReference type="NCBI Taxonomy" id="262004"/>
    <lineage>
        <taxon>Bacteria</taxon>
        <taxon>Pseudomonadati</taxon>
        <taxon>Bacteroidota</taxon>
        <taxon>Flavobacteriia</taxon>
        <taxon>Flavobacteriales</taxon>
        <taxon>Flavobacteriaceae</taxon>
        <taxon>Winogradskyella</taxon>
    </lineage>
</organism>
<keyword evidence="5 7" id="KW-1133">Transmembrane helix</keyword>
<evidence type="ECO:0000256" key="5">
    <source>
        <dbReference type="ARBA" id="ARBA00022989"/>
    </source>
</evidence>
<proteinExistence type="inferred from homology"/>
<dbReference type="Pfam" id="PF07681">
    <property type="entry name" value="DoxX"/>
    <property type="match status" value="1"/>
</dbReference>
<evidence type="ECO:0000313" key="8">
    <source>
        <dbReference type="EMBL" id="SDH01440.1"/>
    </source>
</evidence>
<evidence type="ECO:0000256" key="7">
    <source>
        <dbReference type="SAM" id="Phobius"/>
    </source>
</evidence>
<comment type="subcellular location">
    <subcellularLocation>
        <location evidence="1">Cell membrane</location>
        <topology evidence="1">Multi-pass membrane protein</topology>
    </subcellularLocation>
</comment>
<dbReference type="InterPro" id="IPR051907">
    <property type="entry name" value="DoxX-like_oxidoreductase"/>
</dbReference>
<name>A0A1G7YZY7_9FLAO</name>
<reference evidence="9" key="1">
    <citation type="submission" date="2016-10" db="EMBL/GenBank/DDBJ databases">
        <authorList>
            <person name="Varghese N."/>
            <person name="Submissions S."/>
        </authorList>
    </citation>
    <scope>NUCLEOTIDE SEQUENCE [LARGE SCALE GENOMIC DNA]</scope>
    <source>
        <strain evidence="9">DSM 15363</strain>
    </source>
</reference>
<dbReference type="PANTHER" id="PTHR33452">
    <property type="entry name" value="OXIDOREDUCTASE CATD-RELATED"/>
    <property type="match status" value="1"/>
</dbReference>
<evidence type="ECO:0000256" key="4">
    <source>
        <dbReference type="ARBA" id="ARBA00022692"/>
    </source>
</evidence>
<feature type="transmembrane region" description="Helical" evidence="7">
    <location>
        <begin position="82"/>
        <end position="99"/>
    </location>
</feature>
<accession>A0A1G7YZY7</accession>
<dbReference type="InterPro" id="IPR032808">
    <property type="entry name" value="DoxX"/>
</dbReference>
<dbReference type="PANTHER" id="PTHR33452:SF1">
    <property type="entry name" value="INNER MEMBRANE PROTEIN YPHA-RELATED"/>
    <property type="match status" value="1"/>
</dbReference>
<gene>
    <name evidence="8" type="ORF">SAMN04489796_1011170</name>
</gene>
<dbReference type="STRING" id="262004.SAMN04489796_1011170"/>
<dbReference type="Proteomes" id="UP000199492">
    <property type="component" value="Unassembled WGS sequence"/>
</dbReference>
<keyword evidence="9" id="KW-1185">Reference proteome</keyword>
<feature type="transmembrane region" description="Helical" evidence="7">
    <location>
        <begin position="54"/>
        <end position="75"/>
    </location>
</feature>
<dbReference type="OrthoDB" id="9813193at2"/>
<evidence type="ECO:0000256" key="3">
    <source>
        <dbReference type="ARBA" id="ARBA00022475"/>
    </source>
</evidence>
<protein>
    <submittedName>
        <fullName evidence="8">Putative oxidoreductase</fullName>
    </submittedName>
</protein>
<keyword evidence="4 7" id="KW-0812">Transmembrane</keyword>
<evidence type="ECO:0000256" key="2">
    <source>
        <dbReference type="ARBA" id="ARBA00006679"/>
    </source>
</evidence>
<dbReference type="RefSeq" id="WP_092466611.1">
    <property type="nucleotide sequence ID" value="NZ_FNCZ01000001.1"/>
</dbReference>
<feature type="transmembrane region" description="Helical" evidence="7">
    <location>
        <begin position="111"/>
        <end position="133"/>
    </location>
</feature>
<keyword evidence="6 7" id="KW-0472">Membrane</keyword>
<evidence type="ECO:0000313" key="9">
    <source>
        <dbReference type="Proteomes" id="UP000199492"/>
    </source>
</evidence>
<evidence type="ECO:0000256" key="6">
    <source>
        <dbReference type="ARBA" id="ARBA00023136"/>
    </source>
</evidence>
<evidence type="ECO:0000256" key="1">
    <source>
        <dbReference type="ARBA" id="ARBA00004651"/>
    </source>
</evidence>
<keyword evidence="3" id="KW-1003">Cell membrane</keyword>
<sequence length="138" mass="14889">MRTSNNSISTINDLGLLLLRLFLGLGMCFGHGLGKWNMLFSGGDIQFADPFGLGAFTSLVMAVFAEVVCSVLIALGILTRWALVPLIITMLVAVFIVHISDGFSGMEKAMLYGMGYITLLFTGPGKFSIDAFLKSKNK</sequence>
<dbReference type="EMBL" id="FNCZ01000001">
    <property type="protein sequence ID" value="SDH01440.1"/>
    <property type="molecule type" value="Genomic_DNA"/>
</dbReference>
<dbReference type="AlphaFoldDB" id="A0A1G7YZY7"/>